<evidence type="ECO:0000256" key="2">
    <source>
        <dbReference type="SAM" id="Phobius"/>
    </source>
</evidence>
<feature type="domain" description="VTT" evidence="3">
    <location>
        <begin position="119"/>
        <end position="237"/>
    </location>
</feature>
<proteinExistence type="predicted"/>
<dbReference type="AlphaFoldDB" id="A0ABD3EAL0"/>
<feature type="transmembrane region" description="Helical" evidence="2">
    <location>
        <begin position="56"/>
        <end position="77"/>
    </location>
</feature>
<evidence type="ECO:0000313" key="5">
    <source>
        <dbReference type="Proteomes" id="UP001632038"/>
    </source>
</evidence>
<keyword evidence="5" id="KW-1185">Reference proteome</keyword>
<evidence type="ECO:0000256" key="1">
    <source>
        <dbReference type="SAM" id="MobiDB-lite"/>
    </source>
</evidence>
<dbReference type="EMBL" id="JAVIJP010000006">
    <property type="protein sequence ID" value="KAL3651470.1"/>
    <property type="molecule type" value="Genomic_DNA"/>
</dbReference>
<sequence length="321" mass="36882">MKRPDSTEFEKNHDNSSRSPVREDSEYVRLVIPNERRLDEADTECHTQTRKQALIWWIKFVIWCLITVILLLVFAKWGVPFLVEKVLYPLLQWEATAFGRPVLALVLVASLALFPVLLIPSGPSMWLAGMIFGYGLGFLIIMVGTTIGMILPYLIGLLFRERIHQWLKRWPQKAAMIRLAGEGSWWHQFKVVAVFRVSPFPYTIFNYAIVVTSMRFWPYLWGSVAGMIPEAFIYIYSSGRLIRTLADVEYKNHHLTVVEIVYNIISFIIAIITTIAFTVYAKRTLNDLETASGGCEGNVDRRSLEMGKLPLEKHKNSFAYS</sequence>
<feature type="transmembrane region" description="Helical" evidence="2">
    <location>
        <begin position="257"/>
        <end position="280"/>
    </location>
</feature>
<keyword evidence="2" id="KW-0812">Transmembrane</keyword>
<keyword evidence="2" id="KW-0472">Membrane</keyword>
<comment type="caution">
    <text evidence="4">The sequence shown here is derived from an EMBL/GenBank/DDBJ whole genome shotgun (WGS) entry which is preliminary data.</text>
</comment>
<dbReference type="PANTHER" id="PTHR46431">
    <property type="entry name" value="EXPRESSED PROTEIN"/>
    <property type="match status" value="1"/>
</dbReference>
<feature type="transmembrane region" description="Helical" evidence="2">
    <location>
        <begin position="97"/>
        <end position="119"/>
    </location>
</feature>
<organism evidence="4 5">
    <name type="scientific">Castilleja foliolosa</name>
    <dbReference type="NCBI Taxonomy" id="1961234"/>
    <lineage>
        <taxon>Eukaryota</taxon>
        <taxon>Viridiplantae</taxon>
        <taxon>Streptophyta</taxon>
        <taxon>Embryophyta</taxon>
        <taxon>Tracheophyta</taxon>
        <taxon>Spermatophyta</taxon>
        <taxon>Magnoliopsida</taxon>
        <taxon>eudicotyledons</taxon>
        <taxon>Gunneridae</taxon>
        <taxon>Pentapetalae</taxon>
        <taxon>asterids</taxon>
        <taxon>lamiids</taxon>
        <taxon>Lamiales</taxon>
        <taxon>Orobanchaceae</taxon>
        <taxon>Pedicularideae</taxon>
        <taxon>Castillejinae</taxon>
        <taxon>Castilleja</taxon>
    </lineage>
</organism>
<accession>A0ABD3EAL0</accession>
<name>A0ABD3EAL0_9LAMI</name>
<feature type="region of interest" description="Disordered" evidence="1">
    <location>
        <begin position="1"/>
        <end position="23"/>
    </location>
</feature>
<dbReference type="Pfam" id="PF09335">
    <property type="entry name" value="VTT_dom"/>
    <property type="match status" value="1"/>
</dbReference>
<gene>
    <name evidence="4" type="ORF">CASFOL_004472</name>
</gene>
<dbReference type="Proteomes" id="UP001632038">
    <property type="component" value="Unassembled WGS sequence"/>
</dbReference>
<keyword evidence="2" id="KW-1133">Transmembrane helix</keyword>
<dbReference type="InterPro" id="IPR032816">
    <property type="entry name" value="VTT_dom"/>
</dbReference>
<evidence type="ECO:0000313" key="4">
    <source>
        <dbReference type="EMBL" id="KAL3651470.1"/>
    </source>
</evidence>
<evidence type="ECO:0000259" key="3">
    <source>
        <dbReference type="Pfam" id="PF09335"/>
    </source>
</evidence>
<dbReference type="PANTHER" id="PTHR46431:SF5">
    <property type="entry name" value="EXPRESSED PROTEIN"/>
    <property type="match status" value="1"/>
</dbReference>
<reference evidence="5" key="1">
    <citation type="journal article" date="2024" name="IScience">
        <title>Strigolactones Initiate the Formation of Haustorium-like Structures in Castilleja.</title>
        <authorList>
            <person name="Buerger M."/>
            <person name="Peterson D."/>
            <person name="Chory J."/>
        </authorList>
    </citation>
    <scope>NUCLEOTIDE SEQUENCE [LARGE SCALE GENOMIC DNA]</scope>
</reference>
<feature type="transmembrane region" description="Helical" evidence="2">
    <location>
        <begin position="131"/>
        <end position="155"/>
    </location>
</feature>
<protein>
    <recommendedName>
        <fullName evidence="3">VTT domain-containing protein</fullName>
    </recommendedName>
</protein>
<feature type="transmembrane region" description="Helical" evidence="2">
    <location>
        <begin position="216"/>
        <end position="236"/>
    </location>
</feature>